<reference evidence="1 2" key="1">
    <citation type="submission" date="2017-01" db="EMBL/GenBank/DDBJ databases">
        <title>Genome Analysis of Deinococcus marmoris KOPRI26562.</title>
        <authorList>
            <person name="Kim J.H."/>
            <person name="Oh H.-M."/>
        </authorList>
    </citation>
    <scope>NUCLEOTIDE SEQUENCE [LARGE SCALE GENOMIC DNA]</scope>
    <source>
        <strain evidence="1 2">KOPRI26562</strain>
    </source>
</reference>
<keyword evidence="2" id="KW-1185">Reference proteome</keyword>
<proteinExistence type="predicted"/>
<evidence type="ECO:0000313" key="2">
    <source>
        <dbReference type="Proteomes" id="UP000186607"/>
    </source>
</evidence>
<dbReference type="Gene3D" id="3.30.565.10">
    <property type="entry name" value="Histidine kinase-like ATPase, C-terminal domain"/>
    <property type="match status" value="1"/>
</dbReference>
<evidence type="ECO:0000313" key="1">
    <source>
        <dbReference type="EMBL" id="OLV19223.1"/>
    </source>
</evidence>
<gene>
    <name evidence="1" type="ORF">BOO71_0003460</name>
</gene>
<sequence length="622" mass="69623">MRHHAGSIIRDPRYAITELVANAWDAGATVVQVAWPEARGDIVVSDNGSGMTEQEFLSRWNVLNYNRLETQGNTVEFPPGSSGNKHRRAFGRNGIGRHAVFCFAATYTVVTTKNGVRTTALVQPDEEQPFKIQILSKEPSDGHGTIIQCVPGDCSGLRETEVVKLLGSKFIYEPTFQIHVNDTPVSFETLNGDVPTFTVQTPHGMVEVYRFDAEGGRTSDQSGVAWWVNDRLVGKRSWDIGDGALLDARTGIGKRLVYVVKANFLVDDVKADWSGFAASTRYLEVENCVADELRRDIHQFLTLTRRDRKRGVIARNRDTLKKLPPLAQAHVARFIEDVQRESPTISERDLANVVTVLANLELANTGYSLIERLSTLSPEDLDSLDEILAEWSVGDAKLVLNELGRRLRLIEKLQNIIDDPRADELHDLQPLFERGLWIFGPQFESLSFTSNRSLTTVVRRLLAKRHNVDETRLMTPRRRPDFVVLPTSSVGVYTADGFGRDHEVDEIGHVMVVELKRGGFAITDDEVNQAQAYARELRRAGVPGDTPITCYVLGSNVNADSQDEVTMGAARVIPRAYRVVLQQAHQRTFNLQKKLAALVPIEVDEDMRELLDDNLFDQASRL</sequence>
<dbReference type="STRING" id="249408.BOO71_0003460"/>
<name>A0A1U7P229_9DEIO</name>
<accession>A0A1U7P229</accession>
<dbReference type="EMBL" id="MSTI01000039">
    <property type="protein sequence ID" value="OLV19223.1"/>
    <property type="molecule type" value="Genomic_DNA"/>
</dbReference>
<protein>
    <recommendedName>
        <fullName evidence="3">ATP-binding protein</fullName>
    </recommendedName>
</protein>
<comment type="caution">
    <text evidence="1">The sequence shown here is derived from an EMBL/GenBank/DDBJ whole genome shotgun (WGS) entry which is preliminary data.</text>
</comment>
<dbReference type="AlphaFoldDB" id="A0A1U7P229"/>
<dbReference type="Pfam" id="PF13589">
    <property type="entry name" value="HATPase_c_3"/>
    <property type="match status" value="1"/>
</dbReference>
<dbReference type="SUPFAM" id="SSF55874">
    <property type="entry name" value="ATPase domain of HSP90 chaperone/DNA topoisomerase II/histidine kinase"/>
    <property type="match status" value="1"/>
</dbReference>
<dbReference type="InterPro" id="IPR036890">
    <property type="entry name" value="HATPase_C_sf"/>
</dbReference>
<evidence type="ECO:0008006" key="3">
    <source>
        <dbReference type="Google" id="ProtNLM"/>
    </source>
</evidence>
<organism evidence="1 2">
    <name type="scientific">Deinococcus marmoris</name>
    <dbReference type="NCBI Taxonomy" id="249408"/>
    <lineage>
        <taxon>Bacteria</taxon>
        <taxon>Thermotogati</taxon>
        <taxon>Deinococcota</taxon>
        <taxon>Deinococci</taxon>
        <taxon>Deinococcales</taxon>
        <taxon>Deinococcaceae</taxon>
        <taxon>Deinococcus</taxon>
    </lineage>
</organism>
<dbReference type="Proteomes" id="UP000186607">
    <property type="component" value="Unassembled WGS sequence"/>
</dbReference>